<comment type="cofactor">
    <cofactor evidence="1 12">
        <name>pyridoxal 5'-phosphate</name>
        <dbReference type="ChEBI" id="CHEBI:597326"/>
    </cofactor>
</comment>
<reference evidence="14 15" key="1">
    <citation type="submission" date="2022-12" db="EMBL/GenBank/DDBJ databases">
        <title>Sphingomonas abieness sp. nov., an endophytic bacterium isolated from Abies koreana.</title>
        <authorList>
            <person name="Jiang L."/>
            <person name="Lee J."/>
        </authorList>
    </citation>
    <scope>NUCLEOTIDE SEQUENCE [LARGE SCALE GENOMIC DNA]</scope>
    <source>
        <strain evidence="15">PAMB 00755</strain>
    </source>
</reference>
<organism evidence="14 15">
    <name type="scientific">Sphingomonas abietis</name>
    <dbReference type="NCBI Taxonomy" id="3012344"/>
    <lineage>
        <taxon>Bacteria</taxon>
        <taxon>Pseudomonadati</taxon>
        <taxon>Pseudomonadota</taxon>
        <taxon>Alphaproteobacteria</taxon>
        <taxon>Sphingomonadales</taxon>
        <taxon>Sphingomonadaceae</taxon>
        <taxon>Sphingomonas</taxon>
    </lineage>
</organism>
<dbReference type="Gene3D" id="3.40.640.10">
    <property type="entry name" value="Type I PLP-dependent aspartate aminotransferase-like (Major domain)"/>
    <property type="match status" value="1"/>
</dbReference>
<dbReference type="Proteomes" id="UP001210865">
    <property type="component" value="Chromosome"/>
</dbReference>
<keyword evidence="6" id="KW-0808">Transferase</keyword>
<dbReference type="InterPro" id="IPR050087">
    <property type="entry name" value="AON_synthase_class-II"/>
</dbReference>
<evidence type="ECO:0000256" key="12">
    <source>
        <dbReference type="RuleBase" id="RU003693"/>
    </source>
</evidence>
<comment type="pathway">
    <text evidence="2">Cofactor biosynthesis; biotin biosynthesis.</text>
</comment>
<comment type="catalytic activity">
    <reaction evidence="11">
        <text>6-carboxyhexanoyl-[ACP] + L-alanine + H(+) = (8S)-8-amino-7-oxononanoate + holo-[ACP] + CO2</text>
        <dbReference type="Rhea" id="RHEA:42288"/>
        <dbReference type="Rhea" id="RHEA-COMP:9685"/>
        <dbReference type="Rhea" id="RHEA-COMP:9955"/>
        <dbReference type="ChEBI" id="CHEBI:15378"/>
        <dbReference type="ChEBI" id="CHEBI:16526"/>
        <dbReference type="ChEBI" id="CHEBI:57972"/>
        <dbReference type="ChEBI" id="CHEBI:64479"/>
        <dbReference type="ChEBI" id="CHEBI:78846"/>
        <dbReference type="ChEBI" id="CHEBI:149468"/>
        <dbReference type="EC" id="2.3.1.47"/>
    </reaction>
</comment>
<feature type="domain" description="Aminotransferase class I/classII large" evidence="13">
    <location>
        <begin position="41"/>
        <end position="379"/>
    </location>
</feature>
<dbReference type="EC" id="2.3.1.47" evidence="5"/>
<gene>
    <name evidence="14" type="ORF">PBT88_03980</name>
</gene>
<evidence type="ECO:0000256" key="4">
    <source>
        <dbReference type="ARBA" id="ARBA00011738"/>
    </source>
</evidence>
<keyword evidence="8 12" id="KW-0663">Pyridoxal phosphate</keyword>
<dbReference type="Gene3D" id="3.90.1150.10">
    <property type="entry name" value="Aspartate Aminotransferase, domain 1"/>
    <property type="match status" value="1"/>
</dbReference>
<dbReference type="SUPFAM" id="SSF53383">
    <property type="entry name" value="PLP-dependent transferases"/>
    <property type="match status" value="1"/>
</dbReference>
<keyword evidence="15" id="KW-1185">Reference proteome</keyword>
<dbReference type="EMBL" id="CP115174">
    <property type="protein sequence ID" value="WBO24548.1"/>
    <property type="molecule type" value="Genomic_DNA"/>
</dbReference>
<evidence type="ECO:0000256" key="7">
    <source>
        <dbReference type="ARBA" id="ARBA00022756"/>
    </source>
</evidence>
<evidence type="ECO:0000256" key="2">
    <source>
        <dbReference type="ARBA" id="ARBA00004746"/>
    </source>
</evidence>
<name>A0ABY7NSQ5_9SPHN</name>
<evidence type="ECO:0000256" key="10">
    <source>
        <dbReference type="ARBA" id="ARBA00033381"/>
    </source>
</evidence>
<comment type="subunit">
    <text evidence="4">Homodimer.</text>
</comment>
<keyword evidence="7" id="KW-0093">Biotin biosynthesis</keyword>
<evidence type="ECO:0000256" key="5">
    <source>
        <dbReference type="ARBA" id="ARBA00013187"/>
    </source>
</evidence>
<dbReference type="PROSITE" id="PS00599">
    <property type="entry name" value="AA_TRANSFER_CLASS_2"/>
    <property type="match status" value="1"/>
</dbReference>
<evidence type="ECO:0000256" key="3">
    <source>
        <dbReference type="ARBA" id="ARBA00010008"/>
    </source>
</evidence>
<evidence type="ECO:0000313" key="14">
    <source>
        <dbReference type="EMBL" id="WBO24548.1"/>
    </source>
</evidence>
<sequence>MAALDIFLAAALERIDARHERRHLAAAALAPRGRLQRDGATLIDFSSNDYLGLAQHPLLIERAGAWAAQHGAGAGASRLVTGTHAAHLAVEAKIAAFKGTEAALLFPSGWHCNAAVLAALLKAAPGIHLFTDRLIHASLHAGAAGHRQLRFRHNDLDHLAELLDGATGDAPKLIATESVFSMDGDRADIAALVALARAHDAFLYVDEAHATGVLGPQGRGLSAAHPGANLVMGTFSKAMGGFGAYVAGSRRLIDYLVNACGGFIFSTAPPPAMLGAIDAALDLVPGMDAERARLADHGAHLRGRLADAGIDTADSSTQIVPAIVGAAEDALALAAALAGDGLLAAAIRPPTVPPGTSRLRLALRATHARADIDRLADAIIARMMR</sequence>
<dbReference type="InterPro" id="IPR015422">
    <property type="entry name" value="PyrdxlP-dep_Trfase_small"/>
</dbReference>
<protein>
    <recommendedName>
        <fullName evidence="5">8-amino-7-oxononanoate synthase</fullName>
        <ecNumber evidence="5">2.3.1.47</ecNumber>
    </recommendedName>
    <alternativeName>
        <fullName evidence="9">7-keto-8-amino-pelargonic acid synthase</fullName>
    </alternativeName>
    <alternativeName>
        <fullName evidence="10">8-amino-7-ketopelargonate synthase</fullName>
    </alternativeName>
</protein>
<proteinExistence type="inferred from homology"/>
<evidence type="ECO:0000259" key="13">
    <source>
        <dbReference type="Pfam" id="PF00155"/>
    </source>
</evidence>
<evidence type="ECO:0000256" key="1">
    <source>
        <dbReference type="ARBA" id="ARBA00001933"/>
    </source>
</evidence>
<dbReference type="InterPro" id="IPR001917">
    <property type="entry name" value="Aminotrans_II_pyridoxalP_BS"/>
</dbReference>
<evidence type="ECO:0000256" key="11">
    <source>
        <dbReference type="ARBA" id="ARBA00047715"/>
    </source>
</evidence>
<dbReference type="InterPro" id="IPR015421">
    <property type="entry name" value="PyrdxlP-dep_Trfase_major"/>
</dbReference>
<dbReference type="PANTHER" id="PTHR13693">
    <property type="entry name" value="CLASS II AMINOTRANSFERASE/8-AMINO-7-OXONONANOATE SYNTHASE"/>
    <property type="match status" value="1"/>
</dbReference>
<dbReference type="InterPro" id="IPR015424">
    <property type="entry name" value="PyrdxlP-dep_Trfase"/>
</dbReference>
<dbReference type="RefSeq" id="WP_270079168.1">
    <property type="nucleotide sequence ID" value="NZ_CP115174.1"/>
</dbReference>
<dbReference type="InterPro" id="IPR004839">
    <property type="entry name" value="Aminotransferase_I/II_large"/>
</dbReference>
<evidence type="ECO:0000256" key="8">
    <source>
        <dbReference type="ARBA" id="ARBA00022898"/>
    </source>
</evidence>
<evidence type="ECO:0000256" key="6">
    <source>
        <dbReference type="ARBA" id="ARBA00022679"/>
    </source>
</evidence>
<dbReference type="Pfam" id="PF00155">
    <property type="entry name" value="Aminotran_1_2"/>
    <property type="match status" value="1"/>
</dbReference>
<evidence type="ECO:0000256" key="9">
    <source>
        <dbReference type="ARBA" id="ARBA00032610"/>
    </source>
</evidence>
<evidence type="ECO:0000313" key="15">
    <source>
        <dbReference type="Proteomes" id="UP001210865"/>
    </source>
</evidence>
<accession>A0ABY7NSQ5</accession>
<dbReference type="PANTHER" id="PTHR13693:SF100">
    <property type="entry name" value="8-AMINO-7-OXONONANOATE SYNTHASE"/>
    <property type="match status" value="1"/>
</dbReference>
<comment type="similarity">
    <text evidence="3">Belongs to the class-II pyridoxal-phosphate-dependent aminotransferase family. BioF subfamily.</text>
</comment>